<comment type="caution">
    <text evidence="2">The sequence shown here is derived from an EMBL/GenBank/DDBJ whole genome shotgun (WGS) entry which is preliminary data.</text>
</comment>
<proteinExistence type="predicted"/>
<accession>A0AAN7WVH1</accession>
<dbReference type="Proteomes" id="UP001346869">
    <property type="component" value="Unassembled WGS sequence"/>
</dbReference>
<reference evidence="2 3" key="1">
    <citation type="journal article" date="2023" name="Genes (Basel)">
        <title>Chromosome-Level Genome Assembly and Circadian Gene Repertoire of the Patagonia Blennie Eleginops maclovinus-The Closest Ancestral Proxy of Antarctic Cryonotothenioids.</title>
        <authorList>
            <person name="Cheng C.C."/>
            <person name="Rivera-Colon A.G."/>
            <person name="Minhas B.F."/>
            <person name="Wilson L."/>
            <person name="Rayamajhi N."/>
            <person name="Vargas-Chacoff L."/>
            <person name="Catchen J.M."/>
        </authorList>
    </citation>
    <scope>NUCLEOTIDE SEQUENCE [LARGE SCALE GENOMIC DNA]</scope>
    <source>
        <strain evidence="2">JMC-PN-2008</strain>
    </source>
</reference>
<reference evidence="2 3" key="2">
    <citation type="journal article" date="2023" name="Mol. Biol. Evol.">
        <title>Genomics of Secondarily Temperate Adaptation in the Only Non-Antarctic Icefish.</title>
        <authorList>
            <person name="Rivera-Colon A.G."/>
            <person name="Rayamajhi N."/>
            <person name="Minhas B.F."/>
            <person name="Madrigal G."/>
            <person name="Bilyk K.T."/>
            <person name="Yoon V."/>
            <person name="Hune M."/>
            <person name="Gregory S."/>
            <person name="Cheng C.H.C."/>
            <person name="Catchen J.M."/>
        </authorList>
    </citation>
    <scope>NUCLEOTIDE SEQUENCE [LARGE SCALE GENOMIC DNA]</scope>
    <source>
        <strain evidence="2">JMC-PN-2008</strain>
    </source>
</reference>
<keyword evidence="3" id="KW-1185">Reference proteome</keyword>
<evidence type="ECO:0000313" key="2">
    <source>
        <dbReference type="EMBL" id="KAK5852811.1"/>
    </source>
</evidence>
<feature type="compositionally biased region" description="Basic and acidic residues" evidence="1">
    <location>
        <begin position="54"/>
        <end position="65"/>
    </location>
</feature>
<dbReference type="EMBL" id="JAUZQC010000020">
    <property type="protein sequence ID" value="KAK5852811.1"/>
    <property type="molecule type" value="Genomic_DNA"/>
</dbReference>
<protein>
    <submittedName>
        <fullName evidence="2">Uncharacterized protein</fullName>
    </submittedName>
</protein>
<evidence type="ECO:0000313" key="3">
    <source>
        <dbReference type="Proteomes" id="UP001346869"/>
    </source>
</evidence>
<dbReference type="AlphaFoldDB" id="A0AAN7WVH1"/>
<organism evidence="2 3">
    <name type="scientific">Eleginops maclovinus</name>
    <name type="common">Patagonian blennie</name>
    <name type="synonym">Eleginus maclovinus</name>
    <dbReference type="NCBI Taxonomy" id="56733"/>
    <lineage>
        <taxon>Eukaryota</taxon>
        <taxon>Metazoa</taxon>
        <taxon>Chordata</taxon>
        <taxon>Craniata</taxon>
        <taxon>Vertebrata</taxon>
        <taxon>Euteleostomi</taxon>
        <taxon>Actinopterygii</taxon>
        <taxon>Neopterygii</taxon>
        <taxon>Teleostei</taxon>
        <taxon>Neoteleostei</taxon>
        <taxon>Acanthomorphata</taxon>
        <taxon>Eupercaria</taxon>
        <taxon>Perciformes</taxon>
        <taxon>Notothenioidei</taxon>
        <taxon>Eleginopidae</taxon>
        <taxon>Eleginops</taxon>
    </lineage>
</organism>
<evidence type="ECO:0000256" key="1">
    <source>
        <dbReference type="SAM" id="MobiDB-lite"/>
    </source>
</evidence>
<feature type="region of interest" description="Disordered" evidence="1">
    <location>
        <begin position="1"/>
        <end position="112"/>
    </location>
</feature>
<gene>
    <name evidence="2" type="ORF">PBY51_006650</name>
</gene>
<sequence>MILSASSCSLLPVPHTDTTHTTQRERRAGLSVGLPLQRSLLQRAGGVWTSARNSRSEEGGRRESGKLTAKNNRDSQVPEGGRSHVTVKGQGLRGSDRQLHRRIASSPPLGSL</sequence>
<name>A0AAN7WVH1_ELEMC</name>